<dbReference type="InterPro" id="IPR050463">
    <property type="entry name" value="Gfo/Idh/MocA_oxidrdct_glycsds"/>
</dbReference>
<evidence type="ECO:0000313" key="4">
    <source>
        <dbReference type="EMBL" id="KRN21375.1"/>
    </source>
</evidence>
<dbReference type="InterPro" id="IPR055170">
    <property type="entry name" value="GFO_IDH_MocA-like_dom"/>
</dbReference>
<feature type="domain" description="Gfo/Idh/MocA-like oxidoreductase N-terminal" evidence="2">
    <location>
        <begin position="2"/>
        <end position="120"/>
    </location>
</feature>
<evidence type="ECO:0000259" key="2">
    <source>
        <dbReference type="Pfam" id="PF01408"/>
    </source>
</evidence>
<dbReference type="GO" id="GO:0000166">
    <property type="term" value="F:nucleotide binding"/>
    <property type="evidence" value="ECO:0007669"/>
    <property type="project" value="InterPro"/>
</dbReference>
<dbReference type="InterPro" id="IPR036291">
    <property type="entry name" value="NAD(P)-bd_dom_sf"/>
</dbReference>
<dbReference type="RefSeq" id="WP_057152038.1">
    <property type="nucleotide sequence ID" value="NZ_AYZM01000117.1"/>
</dbReference>
<dbReference type="SUPFAM" id="SSF51735">
    <property type="entry name" value="NAD(P)-binding Rossmann-fold domains"/>
    <property type="match status" value="1"/>
</dbReference>
<keyword evidence="5" id="KW-1185">Reference proteome</keyword>
<dbReference type="SUPFAM" id="SSF55347">
    <property type="entry name" value="Glyceraldehyde-3-phosphate dehydrogenase-like, C-terminal domain"/>
    <property type="match status" value="1"/>
</dbReference>
<evidence type="ECO:0008006" key="6">
    <source>
        <dbReference type="Google" id="ProtNLM"/>
    </source>
</evidence>
<dbReference type="PANTHER" id="PTHR43818:SF11">
    <property type="entry name" value="BCDNA.GH03377"/>
    <property type="match status" value="1"/>
</dbReference>
<dbReference type="Gene3D" id="3.30.360.10">
    <property type="entry name" value="Dihydrodipicolinate Reductase, domain 2"/>
    <property type="match status" value="1"/>
</dbReference>
<dbReference type="PANTHER" id="PTHR43818">
    <property type="entry name" value="BCDNA.GH03377"/>
    <property type="match status" value="1"/>
</dbReference>
<feature type="domain" description="GFO/IDH/MocA-like oxidoreductase" evidence="3">
    <location>
        <begin position="130"/>
        <end position="263"/>
    </location>
</feature>
<name>A0A0R2EY89_9LACO</name>
<proteinExistence type="predicted"/>
<evidence type="ECO:0000313" key="5">
    <source>
        <dbReference type="Proteomes" id="UP000051442"/>
    </source>
</evidence>
<dbReference type="EMBL" id="AYZM01000117">
    <property type="protein sequence ID" value="KRN21375.1"/>
    <property type="molecule type" value="Genomic_DNA"/>
</dbReference>
<evidence type="ECO:0000256" key="1">
    <source>
        <dbReference type="ARBA" id="ARBA00023002"/>
    </source>
</evidence>
<dbReference type="Gene3D" id="3.40.50.720">
    <property type="entry name" value="NAD(P)-binding Rossmann-like Domain"/>
    <property type="match status" value="1"/>
</dbReference>
<dbReference type="Pfam" id="PF01408">
    <property type="entry name" value="GFO_IDH_MocA"/>
    <property type="match status" value="1"/>
</dbReference>
<dbReference type="STRING" id="1423804.FD14_GL001117"/>
<gene>
    <name evidence="4" type="ORF">FD14_GL001117</name>
</gene>
<dbReference type="PATRIC" id="fig|1423804.4.peg.1199"/>
<reference evidence="4 5" key="1">
    <citation type="journal article" date="2015" name="Genome Announc.">
        <title>Expanding the biotechnology potential of lactobacilli through comparative genomics of 213 strains and associated genera.</title>
        <authorList>
            <person name="Sun Z."/>
            <person name="Harris H.M."/>
            <person name="McCann A."/>
            <person name="Guo C."/>
            <person name="Argimon S."/>
            <person name="Zhang W."/>
            <person name="Yang X."/>
            <person name="Jeffery I.B."/>
            <person name="Cooney J.C."/>
            <person name="Kagawa T.F."/>
            <person name="Liu W."/>
            <person name="Song Y."/>
            <person name="Salvetti E."/>
            <person name="Wrobel A."/>
            <person name="Rasinkangas P."/>
            <person name="Parkhill J."/>
            <person name="Rea M.C."/>
            <person name="O'Sullivan O."/>
            <person name="Ritari J."/>
            <person name="Douillard F.P."/>
            <person name="Paul Ross R."/>
            <person name="Yang R."/>
            <person name="Briner A.E."/>
            <person name="Felis G.E."/>
            <person name="de Vos W.M."/>
            <person name="Barrangou R."/>
            <person name="Klaenhammer T.R."/>
            <person name="Caufield P.W."/>
            <person name="Cui Y."/>
            <person name="Zhang H."/>
            <person name="O'Toole P.W."/>
        </authorList>
    </citation>
    <scope>NUCLEOTIDE SEQUENCE [LARGE SCALE GENOMIC DNA]</scope>
    <source>
        <strain evidence="4 5">DSM 23365</strain>
    </source>
</reference>
<dbReference type="AlphaFoldDB" id="A0A0R2EY89"/>
<dbReference type="GO" id="GO:0016491">
    <property type="term" value="F:oxidoreductase activity"/>
    <property type="evidence" value="ECO:0007669"/>
    <property type="project" value="UniProtKB-KW"/>
</dbReference>
<dbReference type="OrthoDB" id="9815825at2"/>
<dbReference type="InterPro" id="IPR000683">
    <property type="entry name" value="Gfo/Idh/MocA-like_OxRdtase_N"/>
</dbReference>
<comment type="caution">
    <text evidence="4">The sequence shown here is derived from an EMBL/GenBank/DDBJ whole genome shotgun (WGS) entry which is preliminary data.</text>
</comment>
<dbReference type="Pfam" id="PF22725">
    <property type="entry name" value="GFO_IDH_MocA_C3"/>
    <property type="match status" value="1"/>
</dbReference>
<protein>
    <recommendedName>
        <fullName evidence="6">Oxidoreductase</fullName>
    </recommendedName>
</protein>
<sequence>MDVAVIGIGFIGKQHIEAIRRVPGARLVAVCEPNEAVAKQLSQAMEIPRYYTSVEELLAAEPTLQVVHNCTPSSFHFAINQQLIAAGVNVYCEKPFTSNAEQSATLVKQLSKSGLKGGVNFNYRHNLMVEEMRERVASGSIGRPWFVNAEYLQDWLLKQTDYDWRVDAEIGGPTRAIADIGSHCFDTLQYIFNQRIVSVEVKRLQEYATRFQNGQEVPVSNEDAAIIFVTFEDGLSGLIRVSQVTAGKKNDLHVLVEGSEQALEWYQERPDRLWVGHRDQGNEELYAASQYLHGQAAHDAELPNGHAVGWKDAFTAGIQAFYDDVNGKPSAGYVDFSEADYLMQLVDACVVSDAQQQPIQLQG</sequence>
<accession>A0A0R2EY89</accession>
<organism evidence="4 5">
    <name type="scientific">Secundilactobacillus similis DSM 23365 = JCM 2765</name>
    <dbReference type="NCBI Taxonomy" id="1423804"/>
    <lineage>
        <taxon>Bacteria</taxon>
        <taxon>Bacillati</taxon>
        <taxon>Bacillota</taxon>
        <taxon>Bacilli</taxon>
        <taxon>Lactobacillales</taxon>
        <taxon>Lactobacillaceae</taxon>
        <taxon>Secundilactobacillus</taxon>
    </lineage>
</organism>
<evidence type="ECO:0000259" key="3">
    <source>
        <dbReference type="Pfam" id="PF22725"/>
    </source>
</evidence>
<dbReference type="Proteomes" id="UP000051442">
    <property type="component" value="Unassembled WGS sequence"/>
</dbReference>
<keyword evidence="1" id="KW-0560">Oxidoreductase</keyword>